<accession>A0A2U9IBS7</accession>
<keyword evidence="5 8" id="KW-0255">Endonuclease</keyword>
<dbReference type="GO" id="GO:0001682">
    <property type="term" value="P:tRNA 5'-leader removal"/>
    <property type="evidence" value="ECO:0007669"/>
    <property type="project" value="UniProtKB-UniRule"/>
</dbReference>
<dbReference type="GO" id="GO:0008270">
    <property type="term" value="F:zinc ion binding"/>
    <property type="evidence" value="ECO:0007669"/>
    <property type="project" value="UniProtKB-UniRule"/>
</dbReference>
<gene>
    <name evidence="8" type="primary">rnp4</name>
    <name evidence="9" type="ORF">DFR85_01380</name>
</gene>
<evidence type="ECO:0000313" key="9">
    <source>
        <dbReference type="EMBL" id="AWR93460.1"/>
    </source>
</evidence>
<evidence type="ECO:0000256" key="1">
    <source>
        <dbReference type="ARBA" id="ARBA00022490"/>
    </source>
</evidence>
<feature type="binding site" evidence="8">
    <location>
        <position position="81"/>
    </location>
    <ligand>
        <name>Zn(2+)</name>
        <dbReference type="ChEBI" id="CHEBI:29105"/>
    </ligand>
</feature>
<reference evidence="9 10" key="1">
    <citation type="submission" date="2018-05" db="EMBL/GenBank/DDBJ databases">
        <title>Complete Genome Sequences of Extremely Thermoacidophilic, Metal-Mobilizing Type-Strain Members of the Archaeal Family Sulfolobaceae: Acidianus brierleyi DSM-1651T, Acidianus sulfidivorans DSM-18786T, Metallosphaera hakonensis DSM-7519T, and Metallosphaera prunae DSM-10039T.</title>
        <authorList>
            <person name="Counts J.A."/>
            <person name="Kelly R.M."/>
        </authorList>
    </citation>
    <scope>NUCLEOTIDE SEQUENCE [LARGE SCALE GENOMIC DNA]</scope>
    <source>
        <strain evidence="9 10">DSM 1651</strain>
    </source>
</reference>
<dbReference type="KEGG" id="abri:DFR85_01380"/>
<keyword evidence="7 8" id="KW-0862">Zinc</keyword>
<sequence length="113" mass="13613">MKKLVESRSLDLIDMAVDLVYEGEIDLAREYIKLAREYSAKGKIKLPIEYKRKFCRRCNVPLVPGITERRRIRRKVLIRTCLICGWIRRYELRENKTNKSSECRSENREKRNH</sequence>
<evidence type="ECO:0000256" key="3">
    <source>
        <dbReference type="ARBA" id="ARBA00022722"/>
    </source>
</evidence>
<dbReference type="RefSeq" id="WP_110269344.1">
    <property type="nucleotide sequence ID" value="NZ_CP029289.2"/>
</dbReference>
<keyword evidence="2 8" id="KW-0819">tRNA processing</keyword>
<name>A0A2U9IBS7_9CREN</name>
<keyword evidence="10" id="KW-1185">Reference proteome</keyword>
<comment type="cofactor">
    <cofactor evidence="8">
        <name>Zn(2+)</name>
        <dbReference type="ChEBI" id="CHEBI:29105"/>
    </cofactor>
    <text evidence="8">Binds 1 zinc ion per subunit.</text>
</comment>
<feature type="binding site" evidence="8">
    <location>
        <position position="58"/>
    </location>
    <ligand>
        <name>Zn(2+)</name>
        <dbReference type="ChEBI" id="CHEBI:29105"/>
    </ligand>
</feature>
<keyword evidence="6 8" id="KW-0378">Hydrolase</keyword>
<evidence type="ECO:0000256" key="8">
    <source>
        <dbReference type="HAMAP-Rule" id="MF_00757"/>
    </source>
</evidence>
<comment type="function">
    <text evidence="8">Part of ribonuclease P, a protein complex that generates mature tRNA molecules by cleaving their 5'-ends.</text>
</comment>
<dbReference type="GeneID" id="36830766"/>
<keyword evidence="1 8" id="KW-0963">Cytoplasm</keyword>
<dbReference type="Proteomes" id="UP000248044">
    <property type="component" value="Chromosome"/>
</dbReference>
<protein>
    <recommendedName>
        <fullName evidence="8">Ribonuclease P protein component 4</fullName>
        <shortName evidence="8">RNase P component 4</shortName>
        <ecNumber evidence="8">3.1.26.5</ecNumber>
    </recommendedName>
    <alternativeName>
        <fullName evidence="8">Rpp21</fullName>
    </alternativeName>
</protein>
<comment type="similarity">
    <text evidence="8">Belongs to the eukaryotic/archaeal RNase P protein component 4 family.</text>
</comment>
<dbReference type="Gene3D" id="6.20.50.20">
    <property type="match status" value="1"/>
</dbReference>
<dbReference type="GO" id="GO:0004526">
    <property type="term" value="F:ribonuclease P activity"/>
    <property type="evidence" value="ECO:0007669"/>
    <property type="project" value="UniProtKB-UniRule"/>
</dbReference>
<dbReference type="OrthoDB" id="10058at2157"/>
<evidence type="ECO:0000256" key="6">
    <source>
        <dbReference type="ARBA" id="ARBA00022801"/>
    </source>
</evidence>
<feature type="binding site" evidence="8">
    <location>
        <position position="84"/>
    </location>
    <ligand>
        <name>Zn(2+)</name>
        <dbReference type="ChEBI" id="CHEBI:29105"/>
    </ligand>
</feature>
<feature type="binding site" evidence="8">
    <location>
        <position position="55"/>
    </location>
    <ligand>
        <name>Zn(2+)</name>
        <dbReference type="ChEBI" id="CHEBI:29105"/>
    </ligand>
</feature>
<evidence type="ECO:0000256" key="7">
    <source>
        <dbReference type="ARBA" id="ARBA00022833"/>
    </source>
</evidence>
<dbReference type="EMBL" id="CP029289">
    <property type="protein sequence ID" value="AWR93460.1"/>
    <property type="molecule type" value="Genomic_DNA"/>
</dbReference>
<dbReference type="InterPro" id="IPR007175">
    <property type="entry name" value="Rpr2/Snm1/Rpp21"/>
</dbReference>
<dbReference type="Gene3D" id="1.20.5.420">
    <property type="entry name" value="Immunoglobulin FC, subunit C"/>
    <property type="match status" value="1"/>
</dbReference>
<keyword evidence="3 8" id="KW-0540">Nuclease</keyword>
<dbReference type="PANTHER" id="PTHR14742">
    <property type="entry name" value="RIBONUCLEASE P SUBUNIT P21"/>
    <property type="match status" value="1"/>
</dbReference>
<keyword evidence="4 8" id="KW-0479">Metal-binding</keyword>
<comment type="subunit">
    <text evidence="8">Consists of a catalytic RNA component and at least 4-5 protein subunits.</text>
</comment>
<dbReference type="AlphaFoldDB" id="A0A2U9IBS7"/>
<comment type="subcellular location">
    <subcellularLocation>
        <location evidence="8">Cytoplasm</location>
    </subcellularLocation>
</comment>
<dbReference type="GO" id="GO:0005737">
    <property type="term" value="C:cytoplasm"/>
    <property type="evidence" value="ECO:0007669"/>
    <property type="project" value="UniProtKB-SubCell"/>
</dbReference>
<evidence type="ECO:0000313" key="10">
    <source>
        <dbReference type="Proteomes" id="UP000248044"/>
    </source>
</evidence>
<dbReference type="HAMAP" id="MF_00757">
    <property type="entry name" value="RNase_P_4"/>
    <property type="match status" value="1"/>
</dbReference>
<evidence type="ECO:0000256" key="5">
    <source>
        <dbReference type="ARBA" id="ARBA00022759"/>
    </source>
</evidence>
<organism evidence="9 10">
    <name type="scientific">Acidianus brierleyi</name>
    <dbReference type="NCBI Taxonomy" id="41673"/>
    <lineage>
        <taxon>Archaea</taxon>
        <taxon>Thermoproteota</taxon>
        <taxon>Thermoprotei</taxon>
        <taxon>Sulfolobales</taxon>
        <taxon>Sulfolobaceae</taxon>
        <taxon>Acidianus</taxon>
    </lineage>
</organism>
<dbReference type="PIRSF" id="PIRSF004878">
    <property type="entry name" value="RNase_P_4"/>
    <property type="match status" value="1"/>
</dbReference>
<dbReference type="Pfam" id="PF04032">
    <property type="entry name" value="Rpr2"/>
    <property type="match status" value="1"/>
</dbReference>
<evidence type="ECO:0000256" key="4">
    <source>
        <dbReference type="ARBA" id="ARBA00022723"/>
    </source>
</evidence>
<comment type="catalytic activity">
    <reaction evidence="8">
        <text>Endonucleolytic cleavage of RNA, removing 5'-extranucleotides from tRNA precursor.</text>
        <dbReference type="EC" id="3.1.26.5"/>
    </reaction>
</comment>
<dbReference type="InterPro" id="IPR016432">
    <property type="entry name" value="RNP4"/>
</dbReference>
<evidence type="ECO:0000256" key="2">
    <source>
        <dbReference type="ARBA" id="ARBA00022694"/>
    </source>
</evidence>
<dbReference type="PANTHER" id="PTHR14742:SF0">
    <property type="entry name" value="RIBONUCLEASE P PROTEIN SUBUNIT P21"/>
    <property type="match status" value="1"/>
</dbReference>
<dbReference type="GO" id="GO:0030677">
    <property type="term" value="C:ribonuclease P complex"/>
    <property type="evidence" value="ECO:0007669"/>
    <property type="project" value="UniProtKB-UniRule"/>
</dbReference>
<dbReference type="EC" id="3.1.26.5" evidence="8"/>
<proteinExistence type="inferred from homology"/>